<dbReference type="Proteomes" id="UP000650467">
    <property type="component" value="Unassembled WGS sequence"/>
</dbReference>
<dbReference type="GO" id="GO:0004674">
    <property type="term" value="F:protein serine/threonine kinase activity"/>
    <property type="evidence" value="ECO:0007669"/>
    <property type="project" value="TreeGrafter"/>
</dbReference>
<dbReference type="InterPro" id="IPR000719">
    <property type="entry name" value="Prot_kinase_dom"/>
</dbReference>
<dbReference type="InterPro" id="IPR051681">
    <property type="entry name" value="Ser/Thr_Kinases-Pseudokinases"/>
</dbReference>
<dbReference type="EMBL" id="JAEHOC010000038">
    <property type="protein sequence ID" value="KAG2427825.1"/>
    <property type="molecule type" value="Genomic_DNA"/>
</dbReference>
<evidence type="ECO:0000313" key="4">
    <source>
        <dbReference type="Proteomes" id="UP000650467"/>
    </source>
</evidence>
<dbReference type="AlphaFoldDB" id="A0A835VU19"/>
<protein>
    <recommendedName>
        <fullName evidence="2">Protein kinase domain-containing protein</fullName>
    </recommendedName>
</protein>
<dbReference type="Pfam" id="PF00069">
    <property type="entry name" value="Pkinase"/>
    <property type="match status" value="1"/>
</dbReference>
<feature type="compositionally biased region" description="Low complexity" evidence="1">
    <location>
        <begin position="266"/>
        <end position="297"/>
    </location>
</feature>
<feature type="region of interest" description="Disordered" evidence="1">
    <location>
        <begin position="172"/>
        <end position="216"/>
    </location>
</feature>
<dbReference type="PROSITE" id="PS00108">
    <property type="entry name" value="PROTEIN_KINASE_ST"/>
    <property type="match status" value="1"/>
</dbReference>
<dbReference type="Gene3D" id="1.10.510.10">
    <property type="entry name" value="Transferase(Phosphotransferase) domain 1"/>
    <property type="match status" value="2"/>
</dbReference>
<evidence type="ECO:0000313" key="3">
    <source>
        <dbReference type="EMBL" id="KAG2427825.1"/>
    </source>
</evidence>
<dbReference type="SUPFAM" id="SSF56112">
    <property type="entry name" value="Protein kinase-like (PK-like)"/>
    <property type="match status" value="1"/>
</dbReference>
<evidence type="ECO:0000256" key="1">
    <source>
        <dbReference type="SAM" id="MobiDB-lite"/>
    </source>
</evidence>
<gene>
    <name evidence="3" type="ORF">HXX76_012146</name>
</gene>
<feature type="compositionally biased region" description="Low complexity" evidence="1">
    <location>
        <begin position="315"/>
        <end position="329"/>
    </location>
</feature>
<dbReference type="InterPro" id="IPR008271">
    <property type="entry name" value="Ser/Thr_kinase_AS"/>
</dbReference>
<dbReference type="InterPro" id="IPR011009">
    <property type="entry name" value="Kinase-like_dom_sf"/>
</dbReference>
<dbReference type="PANTHER" id="PTHR44329:SF214">
    <property type="entry name" value="PROTEIN KINASE DOMAIN-CONTAINING PROTEIN"/>
    <property type="match status" value="1"/>
</dbReference>
<dbReference type="SMART" id="SM00220">
    <property type="entry name" value="S_TKc"/>
    <property type="match status" value="1"/>
</dbReference>
<reference evidence="3" key="1">
    <citation type="journal article" date="2020" name="bioRxiv">
        <title>Comparative genomics of Chlamydomonas.</title>
        <authorList>
            <person name="Craig R.J."/>
            <person name="Hasan A.R."/>
            <person name="Ness R.W."/>
            <person name="Keightley P.D."/>
        </authorList>
    </citation>
    <scope>NUCLEOTIDE SEQUENCE</scope>
    <source>
        <strain evidence="3">SAG 7.73</strain>
    </source>
</reference>
<organism evidence="3 4">
    <name type="scientific">Chlamydomonas incerta</name>
    <dbReference type="NCBI Taxonomy" id="51695"/>
    <lineage>
        <taxon>Eukaryota</taxon>
        <taxon>Viridiplantae</taxon>
        <taxon>Chlorophyta</taxon>
        <taxon>core chlorophytes</taxon>
        <taxon>Chlorophyceae</taxon>
        <taxon>CS clade</taxon>
        <taxon>Chlamydomonadales</taxon>
        <taxon>Chlamydomonadaceae</taxon>
        <taxon>Chlamydomonas</taxon>
    </lineage>
</organism>
<name>A0A835VU19_CHLIN</name>
<proteinExistence type="predicted"/>
<feature type="domain" description="Protein kinase" evidence="2">
    <location>
        <begin position="1"/>
        <end position="250"/>
    </location>
</feature>
<dbReference type="PANTHER" id="PTHR44329">
    <property type="entry name" value="SERINE/THREONINE-PROTEIN KINASE TNNI3K-RELATED"/>
    <property type="match status" value="1"/>
</dbReference>
<keyword evidence="4" id="KW-1185">Reference proteome</keyword>
<feature type="compositionally biased region" description="Gly residues" evidence="1">
    <location>
        <begin position="298"/>
        <end position="311"/>
    </location>
</feature>
<sequence>MVMERMDCSLAHLLRPHGPGTLGRLLPLPTLLHIATDIARGLAYLHPTVVHRDLKPGNVLLNSPDSDRPTAKLTDFGLSRLRSINLQVETQNPEVGTPTHMAPEVFDATSFAVTHKVDIYALGVVMWELVTGCVPWSGLSLVEIAVAITIQKARLPLLELFESDAAQQPLVPAGQSAASSGAGSSSHSPRGPAAVATAAAGSGGGGPADEEWDGRSRCPPRLAALITQCWEHDPRRRPAAAEVVKELVSLQQEVDTVLQRQRHAAQRTQQRALDASAASGAGPLSAQLRPAPTAAQAGHGGGGPAAAGGRHGLLTITTSSSYSSETDPAAADDDGAPAAQQYMSRAMSIVML</sequence>
<feature type="compositionally biased region" description="Low complexity" evidence="1">
    <location>
        <begin position="172"/>
        <end position="200"/>
    </location>
</feature>
<dbReference type="GO" id="GO:0005524">
    <property type="term" value="F:ATP binding"/>
    <property type="evidence" value="ECO:0007669"/>
    <property type="project" value="InterPro"/>
</dbReference>
<accession>A0A835VU19</accession>
<feature type="region of interest" description="Disordered" evidence="1">
    <location>
        <begin position="261"/>
        <end position="337"/>
    </location>
</feature>
<comment type="caution">
    <text evidence="3">The sequence shown here is derived from an EMBL/GenBank/DDBJ whole genome shotgun (WGS) entry which is preliminary data.</text>
</comment>
<dbReference type="PROSITE" id="PS50011">
    <property type="entry name" value="PROTEIN_KINASE_DOM"/>
    <property type="match status" value="1"/>
</dbReference>
<dbReference type="OrthoDB" id="536504at2759"/>
<evidence type="ECO:0000259" key="2">
    <source>
        <dbReference type="PROSITE" id="PS50011"/>
    </source>
</evidence>